<dbReference type="Proteomes" id="UP000799302">
    <property type="component" value="Unassembled WGS sequence"/>
</dbReference>
<proteinExistence type="predicted"/>
<sequence length="260" mass="29659">MPSLSEIVYSEAATITAVQDYYQFLTKMYLENSAIIHPPEGGWPSITTESLRGLGKTEKVISLLRRLPYIGRWKGHGAAYTEFADWESDTKSLLQGKSNALELILCSEIFGYTDHIPNSVVGLTSGGRDNPIFLLDTQLGIIYWYDCPWDHTVQPLREEVSDDPYDYAPENEAEWRAECRAWAIADFFEILKNEFKKLNFVPLSPEEVTDVYSENSPGLIVMVQDIYHNHGWPNLEQYNKQECLEAVQAAVEEHEASEQQ</sequence>
<dbReference type="OrthoDB" id="5343383at2759"/>
<gene>
    <name evidence="1" type="ORF">BT63DRAFT_444830</name>
</gene>
<dbReference type="EMBL" id="MU004230">
    <property type="protein sequence ID" value="KAF2674050.1"/>
    <property type="molecule type" value="Genomic_DNA"/>
</dbReference>
<name>A0A6A6UQJ6_9PEZI</name>
<dbReference type="AlphaFoldDB" id="A0A6A6UQJ6"/>
<keyword evidence="2" id="KW-1185">Reference proteome</keyword>
<reference evidence="1" key="1">
    <citation type="journal article" date="2020" name="Stud. Mycol.">
        <title>101 Dothideomycetes genomes: a test case for predicting lifestyles and emergence of pathogens.</title>
        <authorList>
            <person name="Haridas S."/>
            <person name="Albert R."/>
            <person name="Binder M."/>
            <person name="Bloem J."/>
            <person name="Labutti K."/>
            <person name="Salamov A."/>
            <person name="Andreopoulos B."/>
            <person name="Baker S."/>
            <person name="Barry K."/>
            <person name="Bills G."/>
            <person name="Bluhm B."/>
            <person name="Cannon C."/>
            <person name="Castanera R."/>
            <person name="Culley D."/>
            <person name="Daum C."/>
            <person name="Ezra D."/>
            <person name="Gonzalez J."/>
            <person name="Henrissat B."/>
            <person name="Kuo A."/>
            <person name="Liang C."/>
            <person name="Lipzen A."/>
            <person name="Lutzoni F."/>
            <person name="Magnuson J."/>
            <person name="Mondo S."/>
            <person name="Nolan M."/>
            <person name="Ohm R."/>
            <person name="Pangilinan J."/>
            <person name="Park H.-J."/>
            <person name="Ramirez L."/>
            <person name="Alfaro M."/>
            <person name="Sun H."/>
            <person name="Tritt A."/>
            <person name="Yoshinaga Y."/>
            <person name="Zwiers L.-H."/>
            <person name="Turgeon B."/>
            <person name="Goodwin S."/>
            <person name="Spatafora J."/>
            <person name="Crous P."/>
            <person name="Grigoriev I."/>
        </authorList>
    </citation>
    <scope>NUCLEOTIDE SEQUENCE</scope>
    <source>
        <strain evidence="1">CBS 115976</strain>
    </source>
</reference>
<evidence type="ECO:0000313" key="2">
    <source>
        <dbReference type="Proteomes" id="UP000799302"/>
    </source>
</evidence>
<accession>A0A6A6UQJ6</accession>
<organism evidence="1 2">
    <name type="scientific">Microthyrium microscopicum</name>
    <dbReference type="NCBI Taxonomy" id="703497"/>
    <lineage>
        <taxon>Eukaryota</taxon>
        <taxon>Fungi</taxon>
        <taxon>Dikarya</taxon>
        <taxon>Ascomycota</taxon>
        <taxon>Pezizomycotina</taxon>
        <taxon>Dothideomycetes</taxon>
        <taxon>Dothideomycetes incertae sedis</taxon>
        <taxon>Microthyriales</taxon>
        <taxon>Microthyriaceae</taxon>
        <taxon>Microthyrium</taxon>
    </lineage>
</organism>
<protein>
    <submittedName>
        <fullName evidence="1">Uncharacterized protein</fullName>
    </submittedName>
</protein>
<evidence type="ECO:0000313" key="1">
    <source>
        <dbReference type="EMBL" id="KAF2674050.1"/>
    </source>
</evidence>